<gene>
    <name evidence="2" type="ORF">GCM10011578_073080</name>
</gene>
<evidence type="ECO:0000313" key="2">
    <source>
        <dbReference type="EMBL" id="GGN33319.1"/>
    </source>
</evidence>
<keyword evidence="1" id="KW-0812">Transmembrane</keyword>
<reference evidence="2" key="2">
    <citation type="submission" date="2020-09" db="EMBL/GenBank/DDBJ databases">
        <authorList>
            <person name="Sun Q."/>
            <person name="Zhou Y."/>
        </authorList>
    </citation>
    <scope>NUCLEOTIDE SEQUENCE</scope>
    <source>
        <strain evidence="2">CGMCC 4.7110</strain>
    </source>
</reference>
<comment type="caution">
    <text evidence="2">The sequence shown here is derived from an EMBL/GenBank/DDBJ whole genome shotgun (WGS) entry which is preliminary data.</text>
</comment>
<protein>
    <submittedName>
        <fullName evidence="2">Uncharacterized protein</fullName>
    </submittedName>
</protein>
<proteinExistence type="predicted"/>
<organism evidence="2 3">
    <name type="scientific">Streptomyces fuscichromogenes</name>
    <dbReference type="NCBI Taxonomy" id="1324013"/>
    <lineage>
        <taxon>Bacteria</taxon>
        <taxon>Bacillati</taxon>
        <taxon>Actinomycetota</taxon>
        <taxon>Actinomycetes</taxon>
        <taxon>Kitasatosporales</taxon>
        <taxon>Streptomycetaceae</taxon>
        <taxon>Streptomyces</taxon>
    </lineage>
</organism>
<dbReference type="Proteomes" id="UP000653411">
    <property type="component" value="Unassembled WGS sequence"/>
</dbReference>
<evidence type="ECO:0000313" key="3">
    <source>
        <dbReference type="Proteomes" id="UP000653411"/>
    </source>
</evidence>
<reference evidence="2" key="1">
    <citation type="journal article" date="2014" name="Int. J. Syst. Evol. Microbiol.">
        <title>Complete genome sequence of Corynebacterium casei LMG S-19264T (=DSM 44701T), isolated from a smear-ripened cheese.</title>
        <authorList>
            <consortium name="US DOE Joint Genome Institute (JGI-PGF)"/>
            <person name="Walter F."/>
            <person name="Albersmeier A."/>
            <person name="Kalinowski J."/>
            <person name="Ruckert C."/>
        </authorList>
    </citation>
    <scope>NUCLEOTIDE SEQUENCE</scope>
    <source>
        <strain evidence="2">CGMCC 4.7110</strain>
    </source>
</reference>
<feature type="transmembrane region" description="Helical" evidence="1">
    <location>
        <begin position="50"/>
        <end position="73"/>
    </location>
</feature>
<keyword evidence="3" id="KW-1185">Reference proteome</keyword>
<sequence>MNPTDHLTAWDHAPTRAAWARHMAMNAVGLIGWPAGWVVLIGISTYTPNWFVWIFMPYFLYGFYRFFIQLTYFPAALGIRRVLRAYHWQIVDKVPSGLGRHPGARDDGIWFEFRNPSAPEEKIPLVFLKHHRSYWWLRRLDGPRTKPERRAQIEPLWFAGDPRFLGVVAAPGRGGQAPKRLHLLYQRPVFDSRCVREGWGTDLGAVECAGRAGARYLPEPSQPSAQG</sequence>
<keyword evidence="1" id="KW-0472">Membrane</keyword>
<dbReference type="RefSeq" id="WP_189267174.1">
    <property type="nucleotide sequence ID" value="NZ_BMML01000021.1"/>
</dbReference>
<dbReference type="AlphaFoldDB" id="A0A917XJN0"/>
<dbReference type="EMBL" id="BMML01000021">
    <property type="protein sequence ID" value="GGN33319.1"/>
    <property type="molecule type" value="Genomic_DNA"/>
</dbReference>
<evidence type="ECO:0000256" key="1">
    <source>
        <dbReference type="SAM" id="Phobius"/>
    </source>
</evidence>
<feature type="transmembrane region" description="Helical" evidence="1">
    <location>
        <begin position="24"/>
        <end position="44"/>
    </location>
</feature>
<accession>A0A917XJN0</accession>
<keyword evidence="1" id="KW-1133">Transmembrane helix</keyword>
<name>A0A917XJN0_9ACTN</name>